<dbReference type="Pfam" id="PF05192">
    <property type="entry name" value="MutS_III"/>
    <property type="match status" value="1"/>
</dbReference>
<evidence type="ECO:0000313" key="8">
    <source>
        <dbReference type="EMBL" id="PJF17761.1"/>
    </source>
</evidence>
<dbReference type="InterPro" id="IPR036187">
    <property type="entry name" value="DNA_mismatch_repair_MutS_sf"/>
</dbReference>
<dbReference type="AlphaFoldDB" id="A0A2H9TJ24"/>
<protein>
    <submittedName>
        <fullName evidence="8">Msh5 meiotic DNA crossover</fullName>
    </submittedName>
</protein>
<dbReference type="InterPro" id="IPR005748">
    <property type="entry name" value="DNA_mismatch_repair_MutS"/>
</dbReference>
<keyword evidence="6" id="KW-0234">DNA repair</keyword>
<sequence length="855" mass="95864">MRILSRFVIFRLGARGYANVVETYAPQTVLKKIRRIQLQPETPIECPDKVEILCEKKTDSKRVSLVLEQYRELQLKYPKHIILMQVGDFFEIFDNAAKNVSQVLDIGLCESRYGTTMTGFPLRTMDTYLDRLVRAGSSLVLVEQQEARPPNTAITRRVTRIITPGTITEENLLDSGTNNFMLSVEESADGYGLAWIDLSTGYFRILEIEGKELYNELVRINPIEIISAPNLWKLEEMDRFVKNHRAVLSDLEFPKDSAAFVKLFGSDFNDTTFTASELAAGLRLLNYVTATQMEKRPYIECPQRHSQQDSVRLDAAALRALEILRNNSTNTKENSLLDVIDETCTAAGSRLLIQRLQTPLLKMAEIDRRLDQLALFYEREELLTDIRSFLKKCKDLERCFQRLALNRSTGGPRDMQAIQQTLKQACEIQQRLCAVDALLAADLGHRIDSCLQLIDELERAIVDSPPSKASDGSLIRTGYSAALDELRGESVSLESRCAALVEQYRKETINRKTLGWFVEVNRSEGKLESDRFVLDGQIDKKYRYRTDELNGLNRDFAMGGEEILKEEMRIYEELRGKVIGAGDKIMATARTLAELDVIASNALLAKKRGFTRPLLKDNFEFTVENGRHPVVEHKHADVGRSFVHNSCDLGPSKRFALVTGPNMGGKSTFLRQNALIAIMAQCGMYVPADRAVLGLVDAVYTRIGASDDLSRDRSTFMVEMIETANILNQASPQSLVIMDEVGRGTAAKEGYSLAWGICKYLYSKGCRTLFATHYSDLSKLVTTFPHSQCLMSAARLDADGLYFLHQIFKGVATKSHAIEIAKLAGMPKEVLIYALEVGAIGESEKPGESGGSRVS</sequence>
<evidence type="ECO:0000256" key="5">
    <source>
        <dbReference type="ARBA" id="ARBA00023125"/>
    </source>
</evidence>
<dbReference type="InterPro" id="IPR007696">
    <property type="entry name" value="DNA_mismatch_repair_MutS_core"/>
</dbReference>
<proteinExistence type="inferred from homology"/>
<dbReference type="Proteomes" id="UP000240830">
    <property type="component" value="Unassembled WGS sequence"/>
</dbReference>
<dbReference type="GO" id="GO:0140664">
    <property type="term" value="F:ATP-dependent DNA damage sensor activity"/>
    <property type="evidence" value="ECO:0007669"/>
    <property type="project" value="InterPro"/>
</dbReference>
<dbReference type="EMBL" id="MTSL01000159">
    <property type="protein sequence ID" value="PJF17761.1"/>
    <property type="molecule type" value="Genomic_DNA"/>
</dbReference>
<dbReference type="NCBIfam" id="NF003810">
    <property type="entry name" value="PRK05399.1"/>
    <property type="match status" value="1"/>
</dbReference>
<dbReference type="Pfam" id="PF01624">
    <property type="entry name" value="MutS_I"/>
    <property type="match status" value="1"/>
</dbReference>
<name>A0A2H9TJ24_9FUNG</name>
<dbReference type="InterPro" id="IPR027417">
    <property type="entry name" value="P-loop_NTPase"/>
</dbReference>
<evidence type="ECO:0000256" key="2">
    <source>
        <dbReference type="ARBA" id="ARBA00022741"/>
    </source>
</evidence>
<evidence type="ECO:0000256" key="6">
    <source>
        <dbReference type="ARBA" id="ARBA00023204"/>
    </source>
</evidence>
<dbReference type="PROSITE" id="PS00486">
    <property type="entry name" value="DNA_MISMATCH_REPAIR_2"/>
    <property type="match status" value="1"/>
</dbReference>
<keyword evidence="9" id="KW-1185">Reference proteome</keyword>
<dbReference type="InterPro" id="IPR036678">
    <property type="entry name" value="MutS_con_dom_sf"/>
</dbReference>
<keyword evidence="4" id="KW-0067">ATP-binding</keyword>
<comment type="similarity">
    <text evidence="1">Belongs to the DNA mismatch repair MutS family.</text>
</comment>
<keyword evidence="2" id="KW-0547">Nucleotide-binding</keyword>
<evidence type="ECO:0000256" key="3">
    <source>
        <dbReference type="ARBA" id="ARBA00022763"/>
    </source>
</evidence>
<dbReference type="SUPFAM" id="SSF55271">
    <property type="entry name" value="DNA repair protein MutS, domain I"/>
    <property type="match status" value="1"/>
</dbReference>
<evidence type="ECO:0000259" key="7">
    <source>
        <dbReference type="PROSITE" id="PS00486"/>
    </source>
</evidence>
<keyword evidence="5" id="KW-0238">DNA-binding</keyword>
<dbReference type="InterPro" id="IPR017261">
    <property type="entry name" value="DNA_mismatch_repair_MutS/MSH"/>
</dbReference>
<accession>A0A2H9TJ24</accession>
<evidence type="ECO:0000256" key="1">
    <source>
        <dbReference type="ARBA" id="ARBA00006271"/>
    </source>
</evidence>
<feature type="domain" description="DNA mismatch repair proteins mutS family" evidence="7">
    <location>
        <begin position="734"/>
        <end position="750"/>
    </location>
</feature>
<dbReference type="InterPro" id="IPR007695">
    <property type="entry name" value="DNA_mismatch_repair_MutS-lik_N"/>
</dbReference>
<dbReference type="GO" id="GO:0005739">
    <property type="term" value="C:mitochondrion"/>
    <property type="evidence" value="ECO:0007669"/>
    <property type="project" value="TreeGrafter"/>
</dbReference>
<dbReference type="GO" id="GO:0030983">
    <property type="term" value="F:mismatched DNA binding"/>
    <property type="evidence" value="ECO:0007669"/>
    <property type="project" value="InterPro"/>
</dbReference>
<dbReference type="PIRSF" id="PIRSF037677">
    <property type="entry name" value="DNA_mis_repair_Msh6"/>
    <property type="match status" value="1"/>
</dbReference>
<dbReference type="PANTHER" id="PTHR11361:SF34">
    <property type="entry name" value="DNA MISMATCH REPAIR PROTEIN MSH1, MITOCHONDRIAL"/>
    <property type="match status" value="1"/>
</dbReference>
<comment type="caution">
    <text evidence="8">The sequence shown here is derived from an EMBL/GenBank/DDBJ whole genome shotgun (WGS) entry which is preliminary data.</text>
</comment>
<evidence type="ECO:0000313" key="9">
    <source>
        <dbReference type="Proteomes" id="UP000240830"/>
    </source>
</evidence>
<keyword evidence="3" id="KW-0227">DNA damage</keyword>
<evidence type="ECO:0000256" key="4">
    <source>
        <dbReference type="ARBA" id="ARBA00022840"/>
    </source>
</evidence>
<dbReference type="GO" id="GO:0005634">
    <property type="term" value="C:nucleus"/>
    <property type="evidence" value="ECO:0007669"/>
    <property type="project" value="TreeGrafter"/>
</dbReference>
<dbReference type="InterPro" id="IPR045076">
    <property type="entry name" value="MutS"/>
</dbReference>
<dbReference type="PANTHER" id="PTHR11361">
    <property type="entry name" value="DNA MISMATCH REPAIR PROTEIN MUTS FAMILY MEMBER"/>
    <property type="match status" value="1"/>
</dbReference>
<gene>
    <name evidence="8" type="ORF">PSACC_02428</name>
</gene>
<dbReference type="Gene3D" id="3.40.1170.10">
    <property type="entry name" value="DNA repair protein MutS, domain I"/>
    <property type="match status" value="1"/>
</dbReference>
<dbReference type="SUPFAM" id="SSF53150">
    <property type="entry name" value="DNA repair protein MutS, domain II"/>
    <property type="match status" value="1"/>
</dbReference>
<dbReference type="Pfam" id="PF00488">
    <property type="entry name" value="MutS_V"/>
    <property type="match status" value="1"/>
</dbReference>
<dbReference type="InterPro" id="IPR000432">
    <property type="entry name" value="DNA_mismatch_repair_MutS_C"/>
</dbReference>
<dbReference type="SMART" id="SM00534">
    <property type="entry name" value="MUTSac"/>
    <property type="match status" value="1"/>
</dbReference>
<dbReference type="Pfam" id="PF05188">
    <property type="entry name" value="MutS_II"/>
    <property type="match status" value="1"/>
</dbReference>
<dbReference type="SUPFAM" id="SSF52540">
    <property type="entry name" value="P-loop containing nucleoside triphosphate hydrolases"/>
    <property type="match status" value="1"/>
</dbReference>
<dbReference type="Gene3D" id="1.10.1420.10">
    <property type="match status" value="2"/>
</dbReference>
<dbReference type="InterPro" id="IPR007860">
    <property type="entry name" value="DNA_mmatch_repair_MutS_con_dom"/>
</dbReference>
<organism evidence="8 9">
    <name type="scientific">Paramicrosporidium saccamoebae</name>
    <dbReference type="NCBI Taxonomy" id="1246581"/>
    <lineage>
        <taxon>Eukaryota</taxon>
        <taxon>Fungi</taxon>
        <taxon>Fungi incertae sedis</taxon>
        <taxon>Cryptomycota</taxon>
        <taxon>Cryptomycota incertae sedis</taxon>
        <taxon>Paramicrosporidium</taxon>
    </lineage>
</organism>
<dbReference type="SUPFAM" id="SSF48334">
    <property type="entry name" value="DNA repair protein MutS, domain III"/>
    <property type="match status" value="1"/>
</dbReference>
<dbReference type="NCBIfam" id="TIGR01070">
    <property type="entry name" value="mutS1"/>
    <property type="match status" value="1"/>
</dbReference>
<dbReference type="GO" id="GO:0006298">
    <property type="term" value="P:mismatch repair"/>
    <property type="evidence" value="ECO:0007669"/>
    <property type="project" value="InterPro"/>
</dbReference>
<dbReference type="Gene3D" id="3.30.420.110">
    <property type="entry name" value="MutS, connector domain"/>
    <property type="match status" value="1"/>
</dbReference>
<dbReference type="Gene3D" id="3.40.50.300">
    <property type="entry name" value="P-loop containing nucleotide triphosphate hydrolases"/>
    <property type="match status" value="1"/>
</dbReference>
<dbReference type="GO" id="GO:0005524">
    <property type="term" value="F:ATP binding"/>
    <property type="evidence" value="ECO:0007669"/>
    <property type="project" value="UniProtKB-KW"/>
</dbReference>
<reference evidence="8 9" key="1">
    <citation type="submission" date="2016-10" db="EMBL/GenBank/DDBJ databases">
        <title>The genome of Paramicrosporidium saccamoebae is the missing link in understanding Cryptomycota and Microsporidia evolution.</title>
        <authorList>
            <person name="Quandt C.A."/>
            <person name="Beaudet D."/>
            <person name="Corsaro D."/>
            <person name="Michel R."/>
            <person name="Corradi N."/>
            <person name="James T."/>
        </authorList>
    </citation>
    <scope>NUCLEOTIDE SEQUENCE [LARGE SCALE GENOMIC DNA]</scope>
    <source>
        <strain evidence="8 9">KSL3</strain>
    </source>
</reference>
<dbReference type="STRING" id="1246581.A0A2H9TJ24"/>
<dbReference type="GO" id="GO:0043504">
    <property type="term" value="P:mitochondrial DNA repair"/>
    <property type="evidence" value="ECO:0007669"/>
    <property type="project" value="TreeGrafter"/>
</dbReference>
<dbReference type="OrthoDB" id="2534523at2759"/>
<dbReference type="InterPro" id="IPR016151">
    <property type="entry name" value="DNA_mismatch_repair_MutS_N"/>
</dbReference>
<dbReference type="SMART" id="SM00533">
    <property type="entry name" value="MUTSd"/>
    <property type="match status" value="1"/>
</dbReference>